<dbReference type="InterPro" id="IPR036250">
    <property type="entry name" value="AcylCo_DH-like_C"/>
</dbReference>
<evidence type="ECO:0000256" key="4">
    <source>
        <dbReference type="ARBA" id="ARBA00022827"/>
    </source>
</evidence>
<dbReference type="Pfam" id="PF02770">
    <property type="entry name" value="Acyl-CoA_dh_M"/>
    <property type="match status" value="1"/>
</dbReference>
<dbReference type="KEGG" id="ngg:RG540_PA00840"/>
<evidence type="ECO:0000259" key="8">
    <source>
        <dbReference type="Pfam" id="PF02770"/>
    </source>
</evidence>
<dbReference type="PANTHER" id="PTHR43884:SF20">
    <property type="entry name" value="ACYL-COA DEHYDROGENASE FADE28"/>
    <property type="match status" value="1"/>
</dbReference>
<gene>
    <name evidence="10" type="ORF">RG540_PA00840</name>
</gene>
<dbReference type="RefSeq" id="WP_041363832.1">
    <property type="nucleotide sequence ID" value="NZ_HG938354.1"/>
</dbReference>
<evidence type="ECO:0000313" key="10">
    <source>
        <dbReference type="EMBL" id="CDN50763.1"/>
    </source>
</evidence>
<dbReference type="SUPFAM" id="SSF47203">
    <property type="entry name" value="Acyl-CoA dehydrogenase C-terminal domain-like"/>
    <property type="match status" value="1"/>
</dbReference>
<dbReference type="GO" id="GO:0050660">
    <property type="term" value="F:flavin adenine dinucleotide binding"/>
    <property type="evidence" value="ECO:0007669"/>
    <property type="project" value="InterPro"/>
</dbReference>
<reference evidence="11" key="1">
    <citation type="journal article" date="2014" name="BMC Genomics">
        <title>Genome sequencing of two Neorhizobium galegae strains reveals a noeT gene responsible for the unusual acetylation of the nodulation factors.</title>
        <authorList>
            <person name="Osterman J."/>
            <person name="Marsh J."/>
            <person name="Laine P.K."/>
            <person name="Zeng Z."/>
            <person name="Alatalo E."/>
            <person name="Sullivan J.T."/>
            <person name="Young J.P."/>
            <person name="Thomas-Oates J."/>
            <person name="Paulin L."/>
            <person name="Lindstrom K."/>
        </authorList>
    </citation>
    <scope>NUCLEOTIDE SEQUENCE [LARGE SCALE GENOMIC DNA]</scope>
    <source>
        <strain evidence="11">HAMBI 540</strain>
    </source>
</reference>
<evidence type="ECO:0000259" key="7">
    <source>
        <dbReference type="Pfam" id="PF00441"/>
    </source>
</evidence>
<dbReference type="InterPro" id="IPR009075">
    <property type="entry name" value="AcylCo_DH/oxidase_C"/>
</dbReference>
<dbReference type="Proteomes" id="UP000028181">
    <property type="component" value="Plasmid pHAMBI540a"/>
</dbReference>
<keyword evidence="3 6" id="KW-0285">Flavoprotein</keyword>
<dbReference type="PATRIC" id="fig|1028800.3.peg.4691"/>
<dbReference type="InterPro" id="IPR037069">
    <property type="entry name" value="AcylCoA_DH/ox_N_sf"/>
</dbReference>
<feature type="domain" description="Acyl-CoA dehydrogenase/oxidase N-terminal" evidence="9">
    <location>
        <begin position="6"/>
        <end position="117"/>
    </location>
</feature>
<dbReference type="Pfam" id="PF02771">
    <property type="entry name" value="Acyl-CoA_dh_N"/>
    <property type="match status" value="1"/>
</dbReference>
<accession>A0A068SX06</accession>
<evidence type="ECO:0000256" key="1">
    <source>
        <dbReference type="ARBA" id="ARBA00001974"/>
    </source>
</evidence>
<evidence type="ECO:0000256" key="6">
    <source>
        <dbReference type="RuleBase" id="RU362125"/>
    </source>
</evidence>
<feature type="domain" description="Acyl-CoA dehydrogenase/oxidase C-terminal" evidence="7">
    <location>
        <begin position="237"/>
        <end position="361"/>
    </location>
</feature>
<keyword evidence="10" id="KW-0614">Plasmid</keyword>
<evidence type="ECO:0000313" key="11">
    <source>
        <dbReference type="Proteomes" id="UP000028181"/>
    </source>
</evidence>
<geneLocation type="plasmid" evidence="11">
    <name>II</name>
</geneLocation>
<keyword evidence="4 6" id="KW-0274">FAD</keyword>
<organism evidence="10 11">
    <name type="scientific">Neorhizobium galegae bv. orientalis str. HAMBI 540</name>
    <dbReference type="NCBI Taxonomy" id="1028800"/>
    <lineage>
        <taxon>Bacteria</taxon>
        <taxon>Pseudomonadati</taxon>
        <taxon>Pseudomonadota</taxon>
        <taxon>Alphaproteobacteria</taxon>
        <taxon>Hyphomicrobiales</taxon>
        <taxon>Rhizobiaceae</taxon>
        <taxon>Rhizobium/Agrobacterium group</taxon>
        <taxon>Neorhizobium</taxon>
    </lineage>
</organism>
<dbReference type="Gene3D" id="2.40.110.10">
    <property type="entry name" value="Butyryl-CoA Dehydrogenase, subunit A, domain 2"/>
    <property type="match status" value="1"/>
</dbReference>
<dbReference type="EMBL" id="HG938354">
    <property type="protein sequence ID" value="CDN50763.1"/>
    <property type="molecule type" value="Genomic_DNA"/>
</dbReference>
<dbReference type="AlphaFoldDB" id="A0A068SX06"/>
<keyword evidence="11" id="KW-1185">Reference proteome</keyword>
<comment type="similarity">
    <text evidence="2 6">Belongs to the acyl-CoA dehydrogenase family.</text>
</comment>
<dbReference type="CDD" id="cd00567">
    <property type="entry name" value="ACAD"/>
    <property type="match status" value="1"/>
</dbReference>
<dbReference type="eggNOG" id="COG1960">
    <property type="taxonomic scope" value="Bacteria"/>
</dbReference>
<keyword evidence="5 6" id="KW-0560">Oxidoreductase</keyword>
<dbReference type="HOGENOM" id="CLU_018204_5_2_5"/>
<dbReference type="GO" id="GO:0003995">
    <property type="term" value="F:acyl-CoA dehydrogenase activity"/>
    <property type="evidence" value="ECO:0007669"/>
    <property type="project" value="TreeGrafter"/>
</dbReference>
<protein>
    <submittedName>
        <fullName evidence="10">Pimeloyl-CoA dehydrogenase</fullName>
    </submittedName>
</protein>
<name>A0A068SX06_NEOGA</name>
<dbReference type="InterPro" id="IPR006091">
    <property type="entry name" value="Acyl-CoA_Oxase/DH_mid-dom"/>
</dbReference>
<dbReference type="InterPro" id="IPR046373">
    <property type="entry name" value="Acyl-CoA_Oxase/DH_mid-dom_sf"/>
</dbReference>
<dbReference type="OrthoDB" id="9775090at2"/>
<dbReference type="Pfam" id="PF00441">
    <property type="entry name" value="Acyl-CoA_dh_1"/>
    <property type="match status" value="1"/>
</dbReference>
<sequence>MDLNYSDEQLLLKESAERFLKDRYDFEKRNKIVASETGFDAGIWSEMADLGWLALPFAEENGGLGGGAVEISLIMEAIGRALVVEPYLASIILAGGLVEKLGSEEQRAEILGGLIAGTSRPALAHAERQSGFDLGNIAATATPSGEIYRISGEKPLVAGGSFADIFLVSAKLDGIVKLFVVPGDAAGLTRTEVKLVDGSRASDLVLDNVSVPASALLGAAADTLFEIEAAHDRVNAALASEAVGIMDALIDATVAYTRERVQFGKPLAAFQALQHRMAEMAVKCQEARGSALLATLSVDAPRPMRIRGVSGARAKIGKISRSVAQEAIQLHGAMGFSEEMPIGAWFRRLYAIENTFGTTADHLKRYGEIIRDPAMLSGSLLREPV</sequence>
<dbReference type="InterPro" id="IPR009100">
    <property type="entry name" value="AcylCoA_DH/oxidase_NM_dom_sf"/>
</dbReference>
<comment type="cofactor">
    <cofactor evidence="1 6">
        <name>FAD</name>
        <dbReference type="ChEBI" id="CHEBI:57692"/>
    </cofactor>
</comment>
<evidence type="ECO:0000256" key="5">
    <source>
        <dbReference type="ARBA" id="ARBA00023002"/>
    </source>
</evidence>
<dbReference type="Gene3D" id="1.20.140.10">
    <property type="entry name" value="Butyryl-CoA Dehydrogenase, subunit A, domain 3"/>
    <property type="match status" value="1"/>
</dbReference>
<proteinExistence type="inferred from homology"/>
<evidence type="ECO:0000256" key="2">
    <source>
        <dbReference type="ARBA" id="ARBA00009347"/>
    </source>
</evidence>
<dbReference type="GeneID" id="24260957"/>
<dbReference type="PANTHER" id="PTHR43884">
    <property type="entry name" value="ACYL-COA DEHYDROGENASE"/>
    <property type="match status" value="1"/>
</dbReference>
<dbReference type="InterPro" id="IPR013786">
    <property type="entry name" value="AcylCoA_DH/ox_N"/>
</dbReference>
<evidence type="ECO:0000256" key="3">
    <source>
        <dbReference type="ARBA" id="ARBA00022630"/>
    </source>
</evidence>
<evidence type="ECO:0000259" key="9">
    <source>
        <dbReference type="Pfam" id="PF02771"/>
    </source>
</evidence>
<dbReference type="SUPFAM" id="SSF56645">
    <property type="entry name" value="Acyl-CoA dehydrogenase NM domain-like"/>
    <property type="match status" value="1"/>
</dbReference>
<dbReference type="Gene3D" id="1.10.540.10">
    <property type="entry name" value="Acyl-CoA dehydrogenase/oxidase, N-terminal domain"/>
    <property type="match status" value="1"/>
</dbReference>
<feature type="domain" description="Acyl-CoA oxidase/dehydrogenase middle" evidence="8">
    <location>
        <begin position="122"/>
        <end position="209"/>
    </location>
</feature>